<dbReference type="Proteomes" id="UP000295064">
    <property type="component" value="Unassembled WGS sequence"/>
</dbReference>
<sequence>MAKKKQFKLNWADNQIFDYELVKNPENNKSHVEKRNELIKQGEVECSEWWLCWRKH</sequence>
<dbReference type="EMBL" id="SNWX01000040">
    <property type="protein sequence ID" value="TDO73048.1"/>
    <property type="molecule type" value="Genomic_DNA"/>
</dbReference>
<reference evidence="1 2" key="1">
    <citation type="submission" date="2019-03" db="EMBL/GenBank/DDBJ databases">
        <title>Subsurface microbial communities from deep shales in Ohio and West Virginia, USA.</title>
        <authorList>
            <person name="Wrighton K."/>
        </authorList>
    </citation>
    <scope>NUCLEOTIDE SEQUENCE [LARGE SCALE GENOMIC DNA]</scope>
    <source>
        <strain evidence="1 2">MA284_T2</strain>
    </source>
</reference>
<organism evidence="1 2">
    <name type="scientific">Halanaerobium saccharolyticum</name>
    <dbReference type="NCBI Taxonomy" id="43595"/>
    <lineage>
        <taxon>Bacteria</taxon>
        <taxon>Bacillati</taxon>
        <taxon>Bacillota</taxon>
        <taxon>Clostridia</taxon>
        <taxon>Halanaerobiales</taxon>
        <taxon>Halanaerobiaceae</taxon>
        <taxon>Halanaerobium</taxon>
    </lineage>
</organism>
<proteinExistence type="predicted"/>
<name>A0A4R6LAU8_9FIRM</name>
<evidence type="ECO:0000313" key="2">
    <source>
        <dbReference type="Proteomes" id="UP000295064"/>
    </source>
</evidence>
<accession>A0A4R6LAU8</accession>
<dbReference type="RefSeq" id="WP_166638078.1">
    <property type="nucleotide sequence ID" value="NZ_SNWX01000040.1"/>
</dbReference>
<evidence type="ECO:0000313" key="1">
    <source>
        <dbReference type="EMBL" id="TDO73048.1"/>
    </source>
</evidence>
<comment type="caution">
    <text evidence="1">The sequence shown here is derived from an EMBL/GenBank/DDBJ whole genome shotgun (WGS) entry which is preliminary data.</text>
</comment>
<gene>
    <name evidence="1" type="ORF">DFR79_14013</name>
</gene>
<protein>
    <submittedName>
        <fullName evidence="1">Uncharacterized protein</fullName>
    </submittedName>
</protein>
<dbReference type="Gene3D" id="3.30.1020.10">
    <property type="entry name" value="Antioxidant, Horf6, Chain A, domain2"/>
    <property type="match status" value="1"/>
</dbReference>
<dbReference type="AlphaFoldDB" id="A0A4R6LAU8"/>